<dbReference type="PANTHER" id="PTHR30012:SF7">
    <property type="entry name" value="PROTEIN TRANSPORT PROTEIN HOFC HOMOLOG"/>
    <property type="match status" value="1"/>
</dbReference>
<keyword evidence="3 9" id="KW-0813">Transport</keyword>
<evidence type="ECO:0000256" key="7">
    <source>
        <dbReference type="ARBA" id="ARBA00022989"/>
    </source>
</evidence>
<accession>A0A7R6TNK3</accession>
<evidence type="ECO:0000256" key="6">
    <source>
        <dbReference type="ARBA" id="ARBA00022692"/>
    </source>
</evidence>
<dbReference type="AlphaFoldDB" id="A0A7R6TNK3"/>
<evidence type="ECO:0000256" key="4">
    <source>
        <dbReference type="ARBA" id="ARBA00022475"/>
    </source>
</evidence>
<protein>
    <submittedName>
        <fullName evidence="12">Type II secretion system protein F</fullName>
    </submittedName>
</protein>
<dbReference type="Gene3D" id="1.20.81.30">
    <property type="entry name" value="Type II secretion system (T2SS), domain F"/>
    <property type="match status" value="2"/>
</dbReference>
<dbReference type="PROSITE" id="PS00874">
    <property type="entry name" value="T2SP_F"/>
    <property type="match status" value="1"/>
</dbReference>
<dbReference type="InterPro" id="IPR042094">
    <property type="entry name" value="T2SS_GspF_sf"/>
</dbReference>
<dbReference type="PANTHER" id="PTHR30012">
    <property type="entry name" value="GENERAL SECRETION PATHWAY PROTEIN"/>
    <property type="match status" value="1"/>
</dbReference>
<comment type="subcellular location">
    <subcellularLocation>
        <location evidence="1 9">Cell inner membrane</location>
        <topology evidence="1 9">Multi-pass membrane protein</topology>
    </subcellularLocation>
</comment>
<organism evidence="12 13">
    <name type="scientific">Fluviibacter phosphoraccumulans</name>
    <dbReference type="NCBI Taxonomy" id="1751046"/>
    <lineage>
        <taxon>Bacteria</taxon>
        <taxon>Pseudomonadati</taxon>
        <taxon>Pseudomonadota</taxon>
        <taxon>Betaproteobacteria</taxon>
        <taxon>Rhodocyclales</taxon>
        <taxon>Fluviibacteraceae</taxon>
        <taxon>Fluviibacter</taxon>
    </lineage>
</organism>
<comment type="similarity">
    <text evidence="2 9">Belongs to the GSP F family.</text>
</comment>
<evidence type="ECO:0000259" key="11">
    <source>
        <dbReference type="Pfam" id="PF00482"/>
    </source>
</evidence>
<keyword evidence="4" id="KW-1003">Cell membrane</keyword>
<proteinExistence type="inferred from homology"/>
<reference evidence="13" key="1">
    <citation type="submission" date="2020-01" db="EMBL/GenBank/DDBJ databases">
        <title>Phosphoaccumulans saitamaens gen. nov., sp. nov., a polyphosphate accumulating bacterium isolated from surface river water.</title>
        <authorList>
            <person name="Watanabe K."/>
            <person name="Suda W."/>
        </authorList>
    </citation>
    <scope>NUCLEOTIDE SEQUENCE [LARGE SCALE GENOMIC DNA]</scope>
    <source>
        <strain evidence="13">ICHIAU1</strain>
    </source>
</reference>
<dbReference type="EMBL" id="AP022345">
    <property type="protein sequence ID" value="BBU68650.1"/>
    <property type="molecule type" value="Genomic_DNA"/>
</dbReference>
<dbReference type="RefSeq" id="WP_162050577.1">
    <property type="nucleotide sequence ID" value="NZ_AP022345.1"/>
</dbReference>
<dbReference type="GO" id="GO:0005886">
    <property type="term" value="C:plasma membrane"/>
    <property type="evidence" value="ECO:0007669"/>
    <property type="project" value="UniProtKB-SubCell"/>
</dbReference>
<evidence type="ECO:0000256" key="1">
    <source>
        <dbReference type="ARBA" id="ARBA00004429"/>
    </source>
</evidence>
<dbReference type="InterPro" id="IPR001992">
    <property type="entry name" value="T2SS_GspF/T4SS_PilC_CS"/>
</dbReference>
<feature type="transmembrane region" description="Helical" evidence="10">
    <location>
        <begin position="375"/>
        <end position="395"/>
    </location>
</feature>
<keyword evidence="8 10" id="KW-0472">Membrane</keyword>
<evidence type="ECO:0000256" key="5">
    <source>
        <dbReference type="ARBA" id="ARBA00022519"/>
    </source>
</evidence>
<sequence>MAKVESGALRRFDWTGVAQNGALLKGEIRASSDVHARVALRQRGITPLQLNRPWRWQPTLSAKTTGLILRQLATLIHAGVPLLSAMELLAKSQEEPQASQMLLQMRTDLQMGTSLAQSMQQHAEVFDTLSCTLVAAGEQAGLLDVMLDRIANYHEKMQALQGKIRSALAYPIAILAIALAVSILMLLFVVPAFEQSFASFGAALPWPTRLLIDGSAWLQDNGVLLFGAISAGTFFMHRHWQKTPAWQNTTDRWLLRLPILGNLLQKAALARWSQTISSLISAGIPLLDALAPAGETARNREFVVATRKMHRLLQQGASFSTAMKQQAVFSALAVQMVAIGEESGALDHMLKKVADIYEREVNDIVSMLSSLLEPVMMIILGLIIGGMVIAMYLPIFQLGNVL</sequence>
<dbReference type="GO" id="GO:0015628">
    <property type="term" value="P:protein secretion by the type II secretion system"/>
    <property type="evidence" value="ECO:0007669"/>
    <property type="project" value="TreeGrafter"/>
</dbReference>
<dbReference type="FunFam" id="1.20.81.30:FF:000001">
    <property type="entry name" value="Type II secretion system protein F"/>
    <property type="match status" value="2"/>
</dbReference>
<dbReference type="InterPro" id="IPR003004">
    <property type="entry name" value="GspF/PilC"/>
</dbReference>
<dbReference type="OrthoDB" id="9805682at2"/>
<keyword evidence="7 10" id="KW-1133">Transmembrane helix</keyword>
<feature type="domain" description="Type II secretion system protein GspF" evidence="11">
    <location>
        <begin position="272"/>
        <end position="394"/>
    </location>
</feature>
<dbReference type="PRINTS" id="PR00812">
    <property type="entry name" value="BCTERIALGSPF"/>
</dbReference>
<evidence type="ECO:0000313" key="13">
    <source>
        <dbReference type="Proteomes" id="UP000463961"/>
    </source>
</evidence>
<evidence type="ECO:0000313" key="12">
    <source>
        <dbReference type="EMBL" id="BBU68650.1"/>
    </source>
</evidence>
<evidence type="ECO:0000256" key="10">
    <source>
        <dbReference type="SAM" id="Phobius"/>
    </source>
</evidence>
<keyword evidence="6 9" id="KW-0812">Transmembrane</keyword>
<dbReference type="InterPro" id="IPR018076">
    <property type="entry name" value="T2SS_GspF_dom"/>
</dbReference>
<keyword evidence="5" id="KW-0997">Cell inner membrane</keyword>
<evidence type="ECO:0000256" key="8">
    <source>
        <dbReference type="ARBA" id="ARBA00023136"/>
    </source>
</evidence>
<name>A0A7R6TNK3_9RHOO</name>
<gene>
    <name evidence="12" type="primary">pilC</name>
    <name evidence="12" type="ORF">ICHIAU1_09330</name>
</gene>
<evidence type="ECO:0000256" key="3">
    <source>
        <dbReference type="ARBA" id="ARBA00022448"/>
    </source>
</evidence>
<evidence type="ECO:0000256" key="9">
    <source>
        <dbReference type="RuleBase" id="RU003923"/>
    </source>
</evidence>
<dbReference type="Proteomes" id="UP000463961">
    <property type="component" value="Chromosome"/>
</dbReference>
<dbReference type="Pfam" id="PF00482">
    <property type="entry name" value="T2SSF"/>
    <property type="match status" value="2"/>
</dbReference>
<feature type="transmembrane region" description="Helical" evidence="10">
    <location>
        <begin position="167"/>
        <end position="190"/>
    </location>
</feature>
<feature type="domain" description="Type II secretion system protein GspF" evidence="11">
    <location>
        <begin position="69"/>
        <end position="191"/>
    </location>
</feature>
<keyword evidence="13" id="KW-1185">Reference proteome</keyword>
<evidence type="ECO:0000256" key="2">
    <source>
        <dbReference type="ARBA" id="ARBA00005745"/>
    </source>
</evidence>